<gene>
    <name evidence="1" type="ORF">GCM10023323_22520</name>
</gene>
<proteinExistence type="predicted"/>
<sequence>MGRAMTYTGQLPVPAGRSPNEAFEAAMAALGRRIGRWSRPEVFVLADSSFCTQHEVKQADIDPREVLGVPRWQAYCGSGRHSASRSTTSRQARCACCRW</sequence>
<reference evidence="2" key="1">
    <citation type="journal article" date="2019" name="Int. J. Syst. Evol. Microbiol.">
        <title>The Global Catalogue of Microorganisms (GCM) 10K type strain sequencing project: providing services to taxonomists for standard genome sequencing and annotation.</title>
        <authorList>
            <consortium name="The Broad Institute Genomics Platform"/>
            <consortium name="The Broad Institute Genome Sequencing Center for Infectious Disease"/>
            <person name="Wu L."/>
            <person name="Ma J."/>
        </authorList>
    </citation>
    <scope>NUCLEOTIDE SEQUENCE [LARGE SCALE GENOMIC DNA]</scope>
    <source>
        <strain evidence="2">JCM 18306</strain>
    </source>
</reference>
<name>A0ABP9SZH7_9ACTN</name>
<organism evidence="1 2">
    <name type="scientific">Streptomyces thinghirensis</name>
    <dbReference type="NCBI Taxonomy" id="551547"/>
    <lineage>
        <taxon>Bacteria</taxon>
        <taxon>Bacillati</taxon>
        <taxon>Actinomycetota</taxon>
        <taxon>Actinomycetes</taxon>
        <taxon>Kitasatosporales</taxon>
        <taxon>Streptomycetaceae</taxon>
        <taxon>Streptomyces</taxon>
    </lineage>
</organism>
<evidence type="ECO:0000313" key="1">
    <source>
        <dbReference type="EMBL" id="GAA5207352.1"/>
    </source>
</evidence>
<protein>
    <recommendedName>
        <fullName evidence="3">Transposase IS701-like DDE domain-containing protein</fullName>
    </recommendedName>
</protein>
<accession>A0ABP9SZH7</accession>
<keyword evidence="2" id="KW-1185">Reference proteome</keyword>
<evidence type="ECO:0000313" key="2">
    <source>
        <dbReference type="Proteomes" id="UP001499878"/>
    </source>
</evidence>
<comment type="caution">
    <text evidence="1">The sequence shown here is derived from an EMBL/GenBank/DDBJ whole genome shotgun (WGS) entry which is preliminary data.</text>
</comment>
<dbReference type="EMBL" id="BAABJR010000005">
    <property type="protein sequence ID" value="GAA5207352.1"/>
    <property type="molecule type" value="Genomic_DNA"/>
</dbReference>
<dbReference type="Proteomes" id="UP001499878">
    <property type="component" value="Unassembled WGS sequence"/>
</dbReference>
<evidence type="ECO:0008006" key="3">
    <source>
        <dbReference type="Google" id="ProtNLM"/>
    </source>
</evidence>